<protein>
    <recommendedName>
        <fullName evidence="1">HIT domain-containing protein</fullName>
    </recommendedName>
</protein>
<dbReference type="InterPro" id="IPR036265">
    <property type="entry name" value="HIT-like_sf"/>
</dbReference>
<dbReference type="SUPFAM" id="SSF54197">
    <property type="entry name" value="HIT-like"/>
    <property type="match status" value="1"/>
</dbReference>
<reference evidence="2" key="1">
    <citation type="journal article" date="2015" name="Nature">
        <title>Complex archaea that bridge the gap between prokaryotes and eukaryotes.</title>
        <authorList>
            <person name="Spang A."/>
            <person name="Saw J.H."/>
            <person name="Jorgensen S.L."/>
            <person name="Zaremba-Niedzwiedzka K."/>
            <person name="Martijn J."/>
            <person name="Lind A.E."/>
            <person name="van Eijk R."/>
            <person name="Schleper C."/>
            <person name="Guy L."/>
            <person name="Ettema T.J."/>
        </authorList>
    </citation>
    <scope>NUCLEOTIDE SEQUENCE</scope>
</reference>
<accession>A0A0F9E243</accession>
<dbReference type="Gene3D" id="3.30.428.10">
    <property type="entry name" value="HIT-like"/>
    <property type="match status" value="1"/>
</dbReference>
<organism evidence="2">
    <name type="scientific">marine sediment metagenome</name>
    <dbReference type="NCBI Taxonomy" id="412755"/>
    <lineage>
        <taxon>unclassified sequences</taxon>
        <taxon>metagenomes</taxon>
        <taxon>ecological metagenomes</taxon>
    </lineage>
</organism>
<dbReference type="Pfam" id="PF04677">
    <property type="entry name" value="CwfJ_C_1"/>
    <property type="match status" value="1"/>
</dbReference>
<proteinExistence type="predicted"/>
<dbReference type="AlphaFoldDB" id="A0A0F9E243"/>
<evidence type="ECO:0000313" key="2">
    <source>
        <dbReference type="EMBL" id="KKL60181.1"/>
    </source>
</evidence>
<sequence>MKCWRCESEDNLIYRDRIIKLYLSTEPVTLGHCILTSVEHWPNIENMGESGYRQIQSSIYQWNGILKKVFQVEDVFILFMNHHEPDEKHVYWHLLPIHKSVKPDFRYNYTWFGERAKEVNARSKEQNSADINIARIALREYSNE</sequence>
<feature type="domain" description="HIT" evidence="1">
    <location>
        <begin position="1"/>
        <end position="107"/>
    </location>
</feature>
<comment type="caution">
    <text evidence="2">The sequence shown here is derived from an EMBL/GenBank/DDBJ whole genome shotgun (WGS) entry which is preliminary data.</text>
</comment>
<evidence type="ECO:0000259" key="1">
    <source>
        <dbReference type="PROSITE" id="PS51084"/>
    </source>
</evidence>
<dbReference type="PROSITE" id="PS51084">
    <property type="entry name" value="HIT_2"/>
    <property type="match status" value="1"/>
</dbReference>
<name>A0A0F9E243_9ZZZZ</name>
<dbReference type="InterPro" id="IPR011146">
    <property type="entry name" value="HIT-like"/>
</dbReference>
<dbReference type="EMBL" id="LAZR01029238">
    <property type="protein sequence ID" value="KKL60181.1"/>
    <property type="molecule type" value="Genomic_DNA"/>
</dbReference>
<dbReference type="InterPro" id="IPR006768">
    <property type="entry name" value="Cwf19-like_C_dom-1"/>
</dbReference>
<dbReference type="GO" id="GO:0003824">
    <property type="term" value="F:catalytic activity"/>
    <property type="evidence" value="ECO:0007669"/>
    <property type="project" value="InterPro"/>
</dbReference>
<gene>
    <name evidence="2" type="ORF">LCGC14_2207880</name>
</gene>